<dbReference type="GO" id="GO:0050660">
    <property type="term" value="F:flavin adenine dinucleotide binding"/>
    <property type="evidence" value="ECO:0007669"/>
    <property type="project" value="InterPro"/>
</dbReference>
<dbReference type="KEGG" id="lck:HN018_17650"/>
<evidence type="ECO:0000313" key="3">
    <source>
        <dbReference type="Proteomes" id="UP000500767"/>
    </source>
</evidence>
<dbReference type="Gene3D" id="1.10.540.10">
    <property type="entry name" value="Acyl-CoA dehydrogenase/oxidase, N-terminal domain"/>
    <property type="match status" value="1"/>
</dbReference>
<dbReference type="AlphaFoldDB" id="A0A6M8HTR7"/>
<gene>
    <name evidence="2" type="ORF">HN018_17650</name>
</gene>
<dbReference type="InterPro" id="IPR013786">
    <property type="entry name" value="AcylCoA_DH/ox_N"/>
</dbReference>
<proteinExistence type="predicted"/>
<dbReference type="SUPFAM" id="SSF47203">
    <property type="entry name" value="Acyl-CoA dehydrogenase C-terminal domain-like"/>
    <property type="match status" value="1"/>
</dbReference>
<protein>
    <submittedName>
        <fullName evidence="2">Acyl-CoA dehydrogenase</fullName>
    </submittedName>
</protein>
<name>A0A6M8HTR7_9PROT</name>
<dbReference type="Pfam" id="PF02771">
    <property type="entry name" value="Acyl-CoA_dh_N"/>
    <property type="match status" value="1"/>
</dbReference>
<dbReference type="Proteomes" id="UP000500767">
    <property type="component" value="Chromosome"/>
</dbReference>
<evidence type="ECO:0000259" key="1">
    <source>
        <dbReference type="Pfam" id="PF02771"/>
    </source>
</evidence>
<dbReference type="SUPFAM" id="SSF56645">
    <property type="entry name" value="Acyl-CoA dehydrogenase NM domain-like"/>
    <property type="match status" value="1"/>
</dbReference>
<evidence type="ECO:0000313" key="2">
    <source>
        <dbReference type="EMBL" id="QKE91615.1"/>
    </source>
</evidence>
<dbReference type="PANTHER" id="PTHR43884:SF12">
    <property type="entry name" value="ISOVALERYL-COA DEHYDROGENASE, MITOCHONDRIAL-RELATED"/>
    <property type="match status" value="1"/>
</dbReference>
<dbReference type="InterPro" id="IPR037069">
    <property type="entry name" value="AcylCoA_DH/ox_N_sf"/>
</dbReference>
<reference evidence="2 3" key="1">
    <citation type="journal article" date="2014" name="World J. Microbiol. Biotechnol.">
        <title>Biodiversity and physiological characteristics of Antarctic and Arctic lichens-associated bacteria.</title>
        <authorList>
            <person name="Lee Y.M."/>
            <person name="Kim E.H."/>
            <person name="Lee H.K."/>
            <person name="Hong S.G."/>
        </authorList>
    </citation>
    <scope>NUCLEOTIDE SEQUENCE [LARGE SCALE GENOMIC DNA]</scope>
    <source>
        <strain evidence="2 3">PAMC 26569</strain>
    </source>
</reference>
<dbReference type="InterPro" id="IPR009100">
    <property type="entry name" value="AcylCoA_DH/oxidase_NM_dom_sf"/>
</dbReference>
<dbReference type="PANTHER" id="PTHR43884">
    <property type="entry name" value="ACYL-COA DEHYDROGENASE"/>
    <property type="match status" value="1"/>
</dbReference>
<feature type="domain" description="Acyl-CoA dehydrogenase/oxidase N-terminal" evidence="1">
    <location>
        <begin position="22"/>
        <end position="108"/>
    </location>
</feature>
<dbReference type="EMBL" id="CP053708">
    <property type="protein sequence ID" value="QKE91615.1"/>
    <property type="molecule type" value="Genomic_DNA"/>
</dbReference>
<dbReference type="InterPro" id="IPR036250">
    <property type="entry name" value="AcylCo_DH-like_C"/>
</dbReference>
<keyword evidence="3" id="KW-1185">Reference proteome</keyword>
<dbReference type="Gene3D" id="1.20.140.10">
    <property type="entry name" value="Butyryl-CoA Dehydrogenase, subunit A, domain 3"/>
    <property type="match status" value="1"/>
</dbReference>
<dbReference type="GO" id="GO:0003995">
    <property type="term" value="F:acyl-CoA dehydrogenase activity"/>
    <property type="evidence" value="ECO:0007669"/>
    <property type="project" value="TreeGrafter"/>
</dbReference>
<sequence>MFDAVPATALVEVVAGHFDALDAEAARLDRDGGFPDEGFGLLRAAGALLAPLPRHVGGQGIGTEPAGGLALLSLLRTIGRASLSLGRLYEGHVNALKLIVHYGTDAQVATAADDVRDGHVFGIWVTEGPDPVRLIGTGATSHLAGEKLFASGACVLTRPLITAQPADGPPRMVVARLGSDRNASPTVGGLTGMRGAATGRCDFTGMPIVPEQRVGAPGDYLRQPEFSAGAWRGIAVALGGIDRLVDTIRDQLARRGRAGNPHQAVRIGEALIARETASMWARRAALLAEGGMFEPGDVAATVNLARIACEQAGLTVIQLTQRALGLQGFLQTNQAERVMRDLATYLRQPAPDETLVEAAMWFTGRDLPDPERRP</sequence>
<dbReference type="RefSeq" id="WP_171835232.1">
    <property type="nucleotide sequence ID" value="NZ_CP053708.1"/>
</dbReference>
<organism evidence="2 3">
    <name type="scientific">Lichenicola cladoniae</name>
    <dbReference type="NCBI Taxonomy" id="1484109"/>
    <lineage>
        <taxon>Bacteria</taxon>
        <taxon>Pseudomonadati</taxon>
        <taxon>Pseudomonadota</taxon>
        <taxon>Alphaproteobacteria</taxon>
        <taxon>Acetobacterales</taxon>
        <taxon>Acetobacteraceae</taxon>
        <taxon>Lichenicola</taxon>
    </lineage>
</organism>
<accession>A0A6M8HTR7</accession>